<dbReference type="OrthoDB" id="1687997at2759"/>
<sequence length="170" mass="18967">MQQSWEEVVTRTCAFLKSGSDTDTLSRLSVGLAFVRLGRVGLPQDVVATGGKCILFRWVPEATLKAMKEKSKEPEAVEPEPEPTTEVLFLCSYEGCGKTFIDAGALRKHSHIHGERQYVCHYDGCGKREIEVKHNEIGIIEKEGQVEISCVEARRTTPLDLEKVGETCWV</sequence>
<name>A0A7J0EPZ5_9ERIC</name>
<dbReference type="PROSITE" id="PS50157">
    <property type="entry name" value="ZINC_FINGER_C2H2_2"/>
    <property type="match status" value="1"/>
</dbReference>
<accession>A0A7J0EPZ5</accession>
<keyword evidence="2" id="KW-0677">Repeat</keyword>
<dbReference type="GO" id="GO:0031519">
    <property type="term" value="C:PcG protein complex"/>
    <property type="evidence" value="ECO:0007669"/>
    <property type="project" value="TreeGrafter"/>
</dbReference>
<keyword evidence="1" id="KW-0479">Metal-binding</keyword>
<dbReference type="GO" id="GO:0000978">
    <property type="term" value="F:RNA polymerase II cis-regulatory region sequence-specific DNA binding"/>
    <property type="evidence" value="ECO:0007669"/>
    <property type="project" value="TreeGrafter"/>
</dbReference>
<evidence type="ECO:0000256" key="2">
    <source>
        <dbReference type="ARBA" id="ARBA00022737"/>
    </source>
</evidence>
<keyword evidence="8" id="KW-1185">Reference proteome</keyword>
<dbReference type="GO" id="GO:0000785">
    <property type="term" value="C:chromatin"/>
    <property type="evidence" value="ECO:0007669"/>
    <property type="project" value="TreeGrafter"/>
</dbReference>
<evidence type="ECO:0000256" key="5">
    <source>
        <dbReference type="PROSITE-ProRule" id="PRU00042"/>
    </source>
</evidence>
<evidence type="ECO:0000259" key="6">
    <source>
        <dbReference type="PROSITE" id="PS50157"/>
    </source>
</evidence>
<dbReference type="Proteomes" id="UP000585474">
    <property type="component" value="Unassembled WGS sequence"/>
</dbReference>
<dbReference type="PROSITE" id="PS00028">
    <property type="entry name" value="ZINC_FINGER_C2H2_1"/>
    <property type="match status" value="1"/>
</dbReference>
<keyword evidence="4" id="KW-0862">Zinc</keyword>
<dbReference type="GO" id="GO:0000981">
    <property type="term" value="F:DNA-binding transcription factor activity, RNA polymerase II-specific"/>
    <property type="evidence" value="ECO:0007669"/>
    <property type="project" value="TreeGrafter"/>
</dbReference>
<comment type="caution">
    <text evidence="7">The sequence shown here is derived from an EMBL/GenBank/DDBJ whole genome shotgun (WGS) entry which is preliminary data.</text>
</comment>
<evidence type="ECO:0000256" key="4">
    <source>
        <dbReference type="ARBA" id="ARBA00022833"/>
    </source>
</evidence>
<feature type="domain" description="C2H2-type" evidence="6">
    <location>
        <begin position="89"/>
        <end position="118"/>
    </location>
</feature>
<evidence type="ECO:0000256" key="1">
    <source>
        <dbReference type="ARBA" id="ARBA00022723"/>
    </source>
</evidence>
<dbReference type="AlphaFoldDB" id="A0A7J0EPZ5"/>
<protein>
    <submittedName>
        <fullName evidence="7">Zinc finger (C2H2 type) family protein</fullName>
    </submittedName>
</protein>
<keyword evidence="3 5" id="KW-0863">Zinc-finger</keyword>
<evidence type="ECO:0000256" key="3">
    <source>
        <dbReference type="ARBA" id="ARBA00022771"/>
    </source>
</evidence>
<dbReference type="SUPFAM" id="SSF57667">
    <property type="entry name" value="beta-beta-alpha zinc fingers"/>
    <property type="match status" value="1"/>
</dbReference>
<dbReference type="Gene3D" id="3.30.160.60">
    <property type="entry name" value="Classic Zinc Finger"/>
    <property type="match status" value="1"/>
</dbReference>
<organism evidence="7 8">
    <name type="scientific">Actinidia rufa</name>
    <dbReference type="NCBI Taxonomy" id="165716"/>
    <lineage>
        <taxon>Eukaryota</taxon>
        <taxon>Viridiplantae</taxon>
        <taxon>Streptophyta</taxon>
        <taxon>Embryophyta</taxon>
        <taxon>Tracheophyta</taxon>
        <taxon>Spermatophyta</taxon>
        <taxon>Magnoliopsida</taxon>
        <taxon>eudicotyledons</taxon>
        <taxon>Gunneridae</taxon>
        <taxon>Pentapetalae</taxon>
        <taxon>asterids</taxon>
        <taxon>Ericales</taxon>
        <taxon>Actinidiaceae</taxon>
        <taxon>Actinidia</taxon>
    </lineage>
</organism>
<evidence type="ECO:0000313" key="8">
    <source>
        <dbReference type="Proteomes" id="UP000585474"/>
    </source>
</evidence>
<dbReference type="InterPro" id="IPR036236">
    <property type="entry name" value="Znf_C2H2_sf"/>
</dbReference>
<evidence type="ECO:0000313" key="7">
    <source>
        <dbReference type="EMBL" id="GFY88551.1"/>
    </source>
</evidence>
<dbReference type="GO" id="GO:0008270">
    <property type="term" value="F:zinc ion binding"/>
    <property type="evidence" value="ECO:0007669"/>
    <property type="project" value="UniProtKB-KW"/>
</dbReference>
<reference evidence="7 8" key="1">
    <citation type="submission" date="2019-07" db="EMBL/GenBank/DDBJ databases">
        <title>De Novo Assembly of kiwifruit Actinidia rufa.</title>
        <authorList>
            <person name="Sugita-Konishi S."/>
            <person name="Sato K."/>
            <person name="Mori E."/>
            <person name="Abe Y."/>
            <person name="Kisaki G."/>
            <person name="Hamano K."/>
            <person name="Suezawa K."/>
            <person name="Otani M."/>
            <person name="Fukuda T."/>
            <person name="Manabe T."/>
            <person name="Gomi K."/>
            <person name="Tabuchi M."/>
            <person name="Akimitsu K."/>
            <person name="Kataoka I."/>
        </authorList>
    </citation>
    <scope>NUCLEOTIDE SEQUENCE [LARGE SCALE GENOMIC DNA]</scope>
    <source>
        <strain evidence="8">cv. Fuchu</strain>
    </source>
</reference>
<dbReference type="EMBL" id="BJWL01000006">
    <property type="protein sequence ID" value="GFY88551.1"/>
    <property type="molecule type" value="Genomic_DNA"/>
</dbReference>
<dbReference type="SMART" id="SM00355">
    <property type="entry name" value="ZnF_C2H2"/>
    <property type="match status" value="1"/>
</dbReference>
<dbReference type="FunFam" id="3.30.160.60:FF:000818">
    <property type="entry name" value="zinc finger transcription factor YY1"/>
    <property type="match status" value="1"/>
</dbReference>
<dbReference type="InterPro" id="IPR013087">
    <property type="entry name" value="Znf_C2H2_type"/>
</dbReference>
<dbReference type="PANTHER" id="PTHR14003">
    <property type="entry name" value="TRANSCRIPTIONAL REPRESSOR PROTEIN YY"/>
    <property type="match status" value="1"/>
</dbReference>
<proteinExistence type="predicted"/>
<gene>
    <name evidence="7" type="ORF">Acr_06g0004910</name>
</gene>
<dbReference type="GO" id="GO:0005667">
    <property type="term" value="C:transcription regulator complex"/>
    <property type="evidence" value="ECO:0007669"/>
    <property type="project" value="TreeGrafter"/>
</dbReference>
<dbReference type="PANTHER" id="PTHR14003:SF1">
    <property type="entry name" value="ZINC FINGER TRANSCRIPTION FACTOR YY1"/>
    <property type="match status" value="1"/>
</dbReference>